<dbReference type="SMART" id="SM00292">
    <property type="entry name" value="BRCT"/>
    <property type="match status" value="1"/>
</dbReference>
<dbReference type="EMBL" id="WWBZ02000001">
    <property type="protein sequence ID" value="KAF4314369.1"/>
    <property type="molecule type" value="Genomic_DNA"/>
</dbReference>
<dbReference type="Pfam" id="PF00570">
    <property type="entry name" value="HRDC"/>
    <property type="match status" value="2"/>
</dbReference>
<feature type="compositionally biased region" description="Basic and acidic residues" evidence="3">
    <location>
        <begin position="1"/>
        <end position="14"/>
    </location>
</feature>
<dbReference type="AlphaFoldDB" id="A0A8H4J871"/>
<dbReference type="SUPFAM" id="SSF52113">
    <property type="entry name" value="BRCT domain"/>
    <property type="match status" value="1"/>
</dbReference>
<keyword evidence="2" id="KW-0378">Hydrolase</keyword>
<dbReference type="OrthoDB" id="1920326at2759"/>
<sequence length="862" mass="95103">MADGQRESGCHDDVAGTEAGSPRPPPSLKPGDSFGSDFYGELKDFSIDSPGNTGNKAAGEAEDANAKQDVDMEDAKTEPDEETEPPVVLSFKRKPLPPAVAANEIPKAIPPSHWSHKLYCGPNGEDVIVEYCYTIKQSEKTAQKFLEEPVLGLDMEWYPYPSDELKKNASVLQLASQSRIAIFHLARHEGTTAAQIVPPSLKRIIESADILKTGVHIIGADCPKLRDWLKLKPKGLFEVSHLYNLLSNRRNAGGYVSRKSKKMSEQVEEKLGLPLLKDSVRTSNWHRPLNQSQIDYAAGDAYAGFMLFHVMNEERKLLKPTPPRPGFAELGQPIIGIPEDKDGDGDDPSDEPKSKAEAKTSKRDAKSPRDELKGSSLLLYDALAAKRTDVAGEKGVKHYQIVTNQVLKQVAVTRPQTIEDLRRIKGLGDQGIRNFATTMIDTIKALPAEQDLPEEDQDIPEDVIIDDPIITEKTRKTKSGRGTTDVTGLDKSLYDALREKRKEIAAERKIAAWELYRIASNGVLTDIAKMRPSTLDQLREIKGISNYFATQFGPSWLSVIRDFESAESAGHTILDHKTTEEKASQDEDELSEDEDLYISADTLPLGAESCLAGERVVFTGILDILGRTGAENLASKCGAEVIKKADSETTIVITGRNVSESKLQVIKEQNLRTMSEEEFITLVRRKADEASSTAQRKSPLASLSTLDGNNLVSAKPVVDIPAEDRPFFSALRAFRTQLSRLSNMPAESICSDGDLLTIAIARPQRRSDLVRMQCARSLDRIACQHGKSVDAFLTRHNERAQSTPTSTEGARREPSNESESDGSDKENVFERREKSASPLSKWKYAEFPAPPPATSGSRKRKF</sequence>
<protein>
    <submittedName>
        <fullName evidence="5">BRCT domain-containing protein</fullName>
    </submittedName>
</protein>
<feature type="compositionally biased region" description="Basic and acidic residues" evidence="3">
    <location>
        <begin position="64"/>
        <end position="78"/>
    </location>
</feature>
<dbReference type="InterPro" id="IPR002562">
    <property type="entry name" value="3'-5'_exonuclease_dom"/>
</dbReference>
<organism evidence="5 6">
    <name type="scientific">Botryosphaeria dothidea</name>
    <dbReference type="NCBI Taxonomy" id="55169"/>
    <lineage>
        <taxon>Eukaryota</taxon>
        <taxon>Fungi</taxon>
        <taxon>Dikarya</taxon>
        <taxon>Ascomycota</taxon>
        <taxon>Pezizomycotina</taxon>
        <taxon>Dothideomycetes</taxon>
        <taxon>Dothideomycetes incertae sedis</taxon>
        <taxon>Botryosphaeriales</taxon>
        <taxon>Botryosphaeriaceae</taxon>
        <taxon>Botryosphaeria</taxon>
    </lineage>
</organism>
<dbReference type="InterPro" id="IPR036397">
    <property type="entry name" value="RNaseH_sf"/>
</dbReference>
<dbReference type="Pfam" id="PF01612">
    <property type="entry name" value="DNA_pol_A_exo1"/>
    <property type="match status" value="1"/>
</dbReference>
<dbReference type="InterPro" id="IPR036420">
    <property type="entry name" value="BRCT_dom_sf"/>
</dbReference>
<reference evidence="5" key="1">
    <citation type="submission" date="2020-04" db="EMBL/GenBank/DDBJ databases">
        <title>Genome Assembly and Annotation of Botryosphaeria dothidea sdau 11-99, a Latent Pathogen of Apple Fruit Ring Rot in China.</title>
        <authorList>
            <person name="Yu C."/>
            <person name="Diao Y."/>
            <person name="Lu Q."/>
            <person name="Zhao J."/>
            <person name="Cui S."/>
            <person name="Peng C."/>
            <person name="He B."/>
            <person name="Liu H."/>
        </authorList>
    </citation>
    <scope>NUCLEOTIDE SEQUENCE [LARGE SCALE GENOMIC DNA]</scope>
    <source>
        <strain evidence="5">Sdau11-99</strain>
    </source>
</reference>
<evidence type="ECO:0000313" key="5">
    <source>
        <dbReference type="EMBL" id="KAF4314369.1"/>
    </source>
</evidence>
<feature type="compositionally biased region" description="Basic and acidic residues" evidence="3">
    <location>
        <begin position="350"/>
        <end position="371"/>
    </location>
</feature>
<dbReference type="InterPro" id="IPR051132">
    <property type="entry name" value="3-5_Exonuclease_domain"/>
</dbReference>
<proteinExistence type="predicted"/>
<feature type="region of interest" description="Disordered" evidence="3">
    <location>
        <begin position="319"/>
        <end position="371"/>
    </location>
</feature>
<dbReference type="SMART" id="SM00474">
    <property type="entry name" value="35EXOc"/>
    <property type="match status" value="1"/>
</dbReference>
<dbReference type="PROSITE" id="PS50967">
    <property type="entry name" value="HRDC"/>
    <property type="match status" value="3"/>
</dbReference>
<evidence type="ECO:0000256" key="2">
    <source>
        <dbReference type="ARBA" id="ARBA00022801"/>
    </source>
</evidence>
<evidence type="ECO:0000256" key="1">
    <source>
        <dbReference type="ARBA" id="ARBA00022722"/>
    </source>
</evidence>
<dbReference type="CDD" id="cd06141">
    <property type="entry name" value="WRN_exo"/>
    <property type="match status" value="1"/>
</dbReference>
<accession>A0A8H4J871</accession>
<dbReference type="GO" id="GO:0008408">
    <property type="term" value="F:3'-5' exonuclease activity"/>
    <property type="evidence" value="ECO:0007669"/>
    <property type="project" value="InterPro"/>
</dbReference>
<dbReference type="GO" id="GO:0005634">
    <property type="term" value="C:nucleus"/>
    <property type="evidence" value="ECO:0007669"/>
    <property type="project" value="TreeGrafter"/>
</dbReference>
<keyword evidence="1" id="KW-0540">Nuclease</keyword>
<feature type="region of interest" description="Disordered" evidence="3">
    <location>
        <begin position="793"/>
        <end position="862"/>
    </location>
</feature>
<dbReference type="InterPro" id="IPR001357">
    <property type="entry name" value="BRCT_dom"/>
</dbReference>
<dbReference type="Gene3D" id="3.40.50.10190">
    <property type="entry name" value="BRCT domain"/>
    <property type="match status" value="1"/>
</dbReference>
<dbReference type="Gene3D" id="3.30.420.10">
    <property type="entry name" value="Ribonuclease H-like superfamily/Ribonuclease H"/>
    <property type="match status" value="1"/>
</dbReference>
<dbReference type="GO" id="GO:0006139">
    <property type="term" value="P:nucleobase-containing compound metabolic process"/>
    <property type="evidence" value="ECO:0007669"/>
    <property type="project" value="InterPro"/>
</dbReference>
<dbReference type="Proteomes" id="UP000572817">
    <property type="component" value="Unassembled WGS sequence"/>
</dbReference>
<feature type="domain" description="HRDC" evidence="4">
    <location>
        <begin position="487"/>
        <end position="570"/>
    </location>
</feature>
<dbReference type="SUPFAM" id="SSF53098">
    <property type="entry name" value="Ribonuclease H-like"/>
    <property type="match status" value="1"/>
</dbReference>
<feature type="region of interest" description="Disordered" evidence="3">
    <location>
        <begin position="1"/>
        <end position="87"/>
    </location>
</feature>
<evidence type="ECO:0000259" key="4">
    <source>
        <dbReference type="PROSITE" id="PS50967"/>
    </source>
</evidence>
<dbReference type="SMART" id="SM00341">
    <property type="entry name" value="HRDC"/>
    <property type="match status" value="2"/>
</dbReference>
<dbReference type="GO" id="GO:0003676">
    <property type="term" value="F:nucleic acid binding"/>
    <property type="evidence" value="ECO:0007669"/>
    <property type="project" value="InterPro"/>
</dbReference>
<feature type="domain" description="HRDC" evidence="4">
    <location>
        <begin position="721"/>
        <end position="803"/>
    </location>
</feature>
<evidence type="ECO:0000313" key="6">
    <source>
        <dbReference type="Proteomes" id="UP000572817"/>
    </source>
</evidence>
<dbReference type="PANTHER" id="PTHR13620:SF104">
    <property type="entry name" value="EXONUCLEASE 3'-5' DOMAIN-CONTAINING PROTEIN 2"/>
    <property type="match status" value="1"/>
</dbReference>
<dbReference type="InterPro" id="IPR044876">
    <property type="entry name" value="HRDC_dom_sf"/>
</dbReference>
<feature type="compositionally biased region" description="Basic and acidic residues" evidence="3">
    <location>
        <begin position="822"/>
        <end position="835"/>
    </location>
</feature>
<keyword evidence="6" id="KW-1185">Reference proteome</keyword>
<gene>
    <name evidence="5" type="ORF">GTA08_BOTSDO01292</name>
</gene>
<evidence type="ECO:0000256" key="3">
    <source>
        <dbReference type="SAM" id="MobiDB-lite"/>
    </source>
</evidence>
<dbReference type="InterPro" id="IPR012337">
    <property type="entry name" value="RNaseH-like_sf"/>
</dbReference>
<comment type="caution">
    <text evidence="5">The sequence shown here is derived from an EMBL/GenBank/DDBJ whole genome shotgun (WGS) entry which is preliminary data.</text>
</comment>
<dbReference type="PANTHER" id="PTHR13620">
    <property type="entry name" value="3-5 EXONUCLEASE"/>
    <property type="match status" value="1"/>
</dbReference>
<dbReference type="InterPro" id="IPR002121">
    <property type="entry name" value="HRDC_dom"/>
</dbReference>
<dbReference type="GO" id="GO:0000166">
    <property type="term" value="F:nucleotide binding"/>
    <property type="evidence" value="ECO:0007669"/>
    <property type="project" value="InterPro"/>
</dbReference>
<dbReference type="InterPro" id="IPR010997">
    <property type="entry name" value="HRDC-like_sf"/>
</dbReference>
<dbReference type="Gene3D" id="1.10.150.80">
    <property type="entry name" value="HRDC domain"/>
    <property type="match status" value="3"/>
</dbReference>
<dbReference type="GO" id="GO:0005737">
    <property type="term" value="C:cytoplasm"/>
    <property type="evidence" value="ECO:0007669"/>
    <property type="project" value="TreeGrafter"/>
</dbReference>
<dbReference type="Pfam" id="PF00533">
    <property type="entry name" value="BRCT"/>
    <property type="match status" value="1"/>
</dbReference>
<name>A0A8H4J871_9PEZI</name>
<dbReference type="SUPFAM" id="SSF47819">
    <property type="entry name" value="HRDC-like"/>
    <property type="match status" value="3"/>
</dbReference>
<feature type="domain" description="HRDC" evidence="4">
    <location>
        <begin position="373"/>
        <end position="453"/>
    </location>
</feature>